<sequence>MSKTSGTSKEAADKLVRGIKRKTRKHYSAEEKIRIVLAGLRGEESIAALCRRESPLSMARTTRFRRSLDRGAVILAGLLFQPEG</sequence>
<name>A0AAE2ZJD9_9HYPH</name>
<reference evidence="1" key="1">
    <citation type="submission" date="2021-08" db="EMBL/GenBank/DDBJ databases">
        <title>Hoeflea bacterium WL0058 sp. nov., isolated from the sediment.</title>
        <authorList>
            <person name="Wang L."/>
            <person name="Zhang D."/>
        </authorList>
    </citation>
    <scope>NUCLEOTIDE SEQUENCE</scope>
    <source>
        <strain evidence="1">WL0058</strain>
    </source>
</reference>
<gene>
    <name evidence="1" type="ORF">K1W69_11755</name>
</gene>
<dbReference type="Proteomes" id="UP001196509">
    <property type="component" value="Unassembled WGS sequence"/>
</dbReference>
<dbReference type="SUPFAM" id="SSF48295">
    <property type="entry name" value="TrpR-like"/>
    <property type="match status" value="1"/>
</dbReference>
<proteinExistence type="predicted"/>
<organism evidence="1 2">
    <name type="scientific">Flavimaribacter sediminis</name>
    <dbReference type="NCBI Taxonomy" id="2865987"/>
    <lineage>
        <taxon>Bacteria</taxon>
        <taxon>Pseudomonadati</taxon>
        <taxon>Pseudomonadota</taxon>
        <taxon>Alphaproteobacteria</taxon>
        <taxon>Hyphomicrobiales</taxon>
        <taxon>Rhizobiaceae</taxon>
        <taxon>Flavimaribacter</taxon>
    </lineage>
</organism>
<evidence type="ECO:0008006" key="3">
    <source>
        <dbReference type="Google" id="ProtNLM"/>
    </source>
</evidence>
<evidence type="ECO:0000313" key="1">
    <source>
        <dbReference type="EMBL" id="MBW8637864.1"/>
    </source>
</evidence>
<protein>
    <recommendedName>
        <fullName evidence="3">Transposase</fullName>
    </recommendedName>
</protein>
<dbReference type="EMBL" id="JAICBX010000002">
    <property type="protein sequence ID" value="MBW8637864.1"/>
    <property type="molecule type" value="Genomic_DNA"/>
</dbReference>
<keyword evidence="2" id="KW-1185">Reference proteome</keyword>
<dbReference type="InterPro" id="IPR010921">
    <property type="entry name" value="Trp_repressor/repl_initiator"/>
</dbReference>
<evidence type="ECO:0000313" key="2">
    <source>
        <dbReference type="Proteomes" id="UP001196509"/>
    </source>
</evidence>
<dbReference type="AlphaFoldDB" id="A0AAE2ZJD9"/>
<accession>A0AAE2ZJD9</accession>
<dbReference type="GO" id="GO:0043565">
    <property type="term" value="F:sequence-specific DNA binding"/>
    <property type="evidence" value="ECO:0007669"/>
    <property type="project" value="InterPro"/>
</dbReference>
<comment type="caution">
    <text evidence="1">The sequence shown here is derived from an EMBL/GenBank/DDBJ whole genome shotgun (WGS) entry which is preliminary data.</text>
</comment>